<name>A0A291QWV1_9BACT</name>
<gene>
    <name evidence="3" type="ORF">COR50_15455</name>
</gene>
<dbReference type="Pfam" id="PF01370">
    <property type="entry name" value="Epimerase"/>
    <property type="match status" value="1"/>
</dbReference>
<evidence type="ECO:0000313" key="4">
    <source>
        <dbReference type="Proteomes" id="UP000220133"/>
    </source>
</evidence>
<dbReference type="AlphaFoldDB" id="A0A291QWV1"/>
<dbReference type="InterPro" id="IPR036291">
    <property type="entry name" value="NAD(P)-bd_dom_sf"/>
</dbReference>
<evidence type="ECO:0000313" key="3">
    <source>
        <dbReference type="EMBL" id="ATL48446.1"/>
    </source>
</evidence>
<dbReference type="Proteomes" id="UP000220133">
    <property type="component" value="Chromosome"/>
</dbReference>
<protein>
    <submittedName>
        <fullName evidence="3">UDP-glucose 4-epimerase</fullName>
    </submittedName>
</protein>
<dbReference type="Gene3D" id="3.40.50.720">
    <property type="entry name" value="NAD(P)-binding Rossmann-like Domain"/>
    <property type="match status" value="1"/>
</dbReference>
<keyword evidence="4" id="KW-1185">Reference proteome</keyword>
<dbReference type="OrthoDB" id="9811743at2"/>
<organism evidence="3 4">
    <name type="scientific">Chitinophaga caeni</name>
    <dbReference type="NCBI Taxonomy" id="2029983"/>
    <lineage>
        <taxon>Bacteria</taxon>
        <taxon>Pseudomonadati</taxon>
        <taxon>Bacteroidota</taxon>
        <taxon>Chitinophagia</taxon>
        <taxon>Chitinophagales</taxon>
        <taxon>Chitinophagaceae</taxon>
        <taxon>Chitinophaga</taxon>
    </lineage>
</organism>
<sequence length="340" mass="37554">MITSLVTGGAGFIGSHVVKHCLDMQHRVVVLDDLSGGFEDHIPEGAIFIKGSITDEVLVAELFANYKFDYVYHLAAYAAEGLSHFIRRFNYNNNLVGSINLINESVKHKVKCFVFTSSIAVYGAGQLPMREDMVPQPEDPYGVSKYAVELDLKAAHEMFGLNYVVFRPHNVYGENQNIGDKYRNVIGIFMNQIMQGLPLTIFGDGTQTRAFSYIDDVAIPIAKSVDTPAAFNQVFNIGADKPYSVNELATVVSDALNAEVKINHLQARNEVMHAYSDHSKAHSVFGQGSGISLKEGITRMADWAKRVGARKSKEFSNIEIHEKLPQGWEQITANNPAVPA</sequence>
<dbReference type="KEGG" id="cbae:COR50_15455"/>
<reference evidence="3 4" key="1">
    <citation type="submission" date="2017-10" db="EMBL/GenBank/DDBJ databases">
        <title>Paenichitinophaga pekingensis gen. nov., sp. nov., isolated from activated sludge.</title>
        <authorList>
            <person name="Jin D."/>
            <person name="Kong X."/>
            <person name="Deng Y."/>
            <person name="Bai Z."/>
        </authorList>
    </citation>
    <scope>NUCLEOTIDE SEQUENCE [LARGE SCALE GENOMIC DNA]</scope>
    <source>
        <strain evidence="3 4">13</strain>
    </source>
</reference>
<dbReference type="RefSeq" id="WP_098194820.1">
    <property type="nucleotide sequence ID" value="NZ_CP023777.1"/>
</dbReference>
<evidence type="ECO:0000256" key="1">
    <source>
        <dbReference type="ARBA" id="ARBA00007637"/>
    </source>
</evidence>
<dbReference type="Gene3D" id="3.90.25.10">
    <property type="entry name" value="UDP-galactose 4-epimerase, domain 1"/>
    <property type="match status" value="1"/>
</dbReference>
<feature type="domain" description="NAD-dependent epimerase/dehydratase" evidence="2">
    <location>
        <begin position="5"/>
        <end position="238"/>
    </location>
</feature>
<dbReference type="InterPro" id="IPR001509">
    <property type="entry name" value="Epimerase_deHydtase"/>
</dbReference>
<evidence type="ECO:0000259" key="2">
    <source>
        <dbReference type="Pfam" id="PF01370"/>
    </source>
</evidence>
<accession>A0A291QWV1</accession>
<dbReference type="PRINTS" id="PR01713">
    <property type="entry name" value="NUCEPIMERASE"/>
</dbReference>
<comment type="similarity">
    <text evidence="1">Belongs to the NAD(P)-dependent epimerase/dehydratase family.</text>
</comment>
<proteinExistence type="inferred from homology"/>
<dbReference type="SUPFAM" id="SSF51735">
    <property type="entry name" value="NAD(P)-binding Rossmann-fold domains"/>
    <property type="match status" value="1"/>
</dbReference>
<dbReference type="EMBL" id="CP023777">
    <property type="protein sequence ID" value="ATL48446.1"/>
    <property type="molecule type" value="Genomic_DNA"/>
</dbReference>
<dbReference type="PANTHER" id="PTHR43000">
    <property type="entry name" value="DTDP-D-GLUCOSE 4,6-DEHYDRATASE-RELATED"/>
    <property type="match status" value="1"/>
</dbReference>